<keyword evidence="1" id="KW-0472">Membrane</keyword>
<proteinExistence type="predicted"/>
<evidence type="ECO:0000256" key="1">
    <source>
        <dbReference type="SAM" id="Phobius"/>
    </source>
</evidence>
<evidence type="ECO:0000313" key="2">
    <source>
        <dbReference type="EMBL" id="QNL30801.1"/>
    </source>
</evidence>
<name>A0A7G9A2G2_9CAUD</name>
<accession>A0A7G9A2G2</accession>
<dbReference type="EMBL" id="MT657341">
    <property type="protein sequence ID" value="QNL30801.1"/>
    <property type="molecule type" value="Genomic_DNA"/>
</dbReference>
<protein>
    <submittedName>
        <fullName evidence="2">Membrane protein</fullName>
    </submittedName>
</protein>
<sequence>MSRLGMLVGLALVVAGFGYGTYEGMIGAQPSHAEMAAMVIGPSVGLLIFVGSMFLDDNF</sequence>
<keyword evidence="1" id="KW-0812">Transmembrane</keyword>
<organism evidence="2 3">
    <name type="scientific">Mycobacterium phage Estes</name>
    <dbReference type="NCBI Taxonomy" id="2759459"/>
    <lineage>
        <taxon>Viruses</taxon>
        <taxon>Duplodnaviria</taxon>
        <taxon>Heunggongvirae</taxon>
        <taxon>Uroviricota</taxon>
        <taxon>Caudoviricetes</taxon>
        <taxon>Vilmaviridae</taxon>
        <taxon>Mclasvirinae</taxon>
        <taxon>Reyvirus</taxon>
        <taxon>Reyvirus estes</taxon>
    </lineage>
</organism>
<evidence type="ECO:0000313" key="3">
    <source>
        <dbReference type="Proteomes" id="UP000516127"/>
    </source>
</evidence>
<reference evidence="2 3" key="1">
    <citation type="submission" date="2020-06" db="EMBL/GenBank/DDBJ databases">
        <authorList>
            <person name="Allen T."/>
            <person name="Groscost A."/>
            <person name="Boice M."/>
            <person name="Bramwell-Butcher J."/>
            <person name="Davis-Nicholson M."/>
            <person name="Dedinsky M."/>
            <person name="DeKlotz J."/>
            <person name="Gardner J."/>
            <person name="Grosser P."/>
            <person name="Husler K."/>
            <person name="Lau J.R."/>
            <person name="Monlux M."/>
            <person name="Schlesinger M.K."/>
            <person name="Scholes A."/>
            <person name="Waughman L."/>
            <person name="Poxleitner M.K."/>
            <person name="Anders K.R."/>
            <person name="Garlena R.A."/>
            <person name="Russell D.A."/>
            <person name="Pope W.H."/>
            <person name="Jacobs-Sera D."/>
            <person name="Hatfull G.F."/>
        </authorList>
    </citation>
    <scope>NUCLEOTIDE SEQUENCE [LARGE SCALE GENOMIC DNA]</scope>
</reference>
<dbReference type="KEGG" id="vg:63210485"/>
<feature type="transmembrane region" description="Helical" evidence="1">
    <location>
        <begin position="36"/>
        <end position="55"/>
    </location>
</feature>
<keyword evidence="3" id="KW-1185">Reference proteome</keyword>
<gene>
    <name evidence="2" type="primary">92</name>
    <name evidence="2" type="ORF">SEA_ESTES_92</name>
</gene>
<keyword evidence="1" id="KW-1133">Transmembrane helix</keyword>
<dbReference type="GeneID" id="63210485"/>
<dbReference type="RefSeq" id="YP_010013847.1">
    <property type="nucleotide sequence ID" value="NC_053514.1"/>
</dbReference>
<dbReference type="Proteomes" id="UP000516127">
    <property type="component" value="Genome"/>
</dbReference>